<dbReference type="GO" id="GO:0016301">
    <property type="term" value="F:kinase activity"/>
    <property type="evidence" value="ECO:0007669"/>
    <property type="project" value="UniProtKB-UniRule"/>
</dbReference>
<dbReference type="RefSeq" id="WP_149612127.1">
    <property type="nucleotide sequence ID" value="NZ_VTUX01000007.1"/>
</dbReference>
<dbReference type="Gene3D" id="3.30.200.20">
    <property type="entry name" value="Phosphorylase Kinase, domain 1"/>
    <property type="match status" value="1"/>
</dbReference>
<evidence type="ECO:0000256" key="2">
    <source>
        <dbReference type="PIRNR" id="PIRNR006221"/>
    </source>
</evidence>
<sequence length="291" mass="32097">MWQDVEASINQATGERFRVRASYPVAGGCINESAVLEDGGKRYFVKRNLAALEGMFHAEAAALREIIATHSLGAPAPVATGCDGKNSWLVLEYLDLTGTGGAAEAALGLGLARMHRHQAGAFGFHDSNFIGATPQPNNWHRDWVAFFGEQRLHHQLSLAAQNGAGHSLLDAGERLLERLPGFFDRYTPLPSLLHGDLWGGNWAAEADGNPVIFDPAAYYGDREADLAMTELFGGFGDRFYHSYRDAWDIDPGYATRKVLYNLYHILNHFNLFGGGYERQARDMIDRLLAEV</sequence>
<keyword evidence="2" id="KW-0808">Transferase</keyword>
<name>A0A5B0WRL3_9GAMM</name>
<comment type="caution">
    <text evidence="3">The sequence shown here is derived from an EMBL/GenBank/DDBJ whole genome shotgun (WGS) entry which is preliminary data.</text>
</comment>
<proteinExistence type="inferred from homology"/>
<dbReference type="InterPro" id="IPR011009">
    <property type="entry name" value="Kinase-like_dom_sf"/>
</dbReference>
<accession>A0A5B0WRL3</accession>
<dbReference type="PANTHER" id="PTHR12149:SF8">
    <property type="entry name" value="PROTEIN-RIBULOSAMINE 3-KINASE"/>
    <property type="match status" value="1"/>
</dbReference>
<comment type="similarity">
    <text evidence="1 2">Belongs to the fructosamine kinase family.</text>
</comment>
<keyword evidence="2 3" id="KW-0418">Kinase</keyword>
<dbReference type="PIRSF" id="PIRSF006221">
    <property type="entry name" value="Ketosamine-3-kinase"/>
    <property type="match status" value="1"/>
</dbReference>
<dbReference type="AlphaFoldDB" id="A0A5B0WRL3"/>
<evidence type="ECO:0000313" key="4">
    <source>
        <dbReference type="Proteomes" id="UP000323708"/>
    </source>
</evidence>
<gene>
    <name evidence="3" type="ORF">F0M18_14260</name>
</gene>
<dbReference type="SUPFAM" id="SSF56112">
    <property type="entry name" value="Protein kinase-like (PK-like)"/>
    <property type="match status" value="1"/>
</dbReference>
<dbReference type="EMBL" id="VTUX01000007">
    <property type="protein sequence ID" value="KAA1189516.1"/>
    <property type="molecule type" value="Genomic_DNA"/>
</dbReference>
<dbReference type="PANTHER" id="PTHR12149">
    <property type="entry name" value="FRUCTOSAMINE 3 KINASE-RELATED PROTEIN"/>
    <property type="match status" value="1"/>
</dbReference>
<keyword evidence="4" id="KW-1185">Reference proteome</keyword>
<dbReference type="Proteomes" id="UP000323708">
    <property type="component" value="Unassembled WGS sequence"/>
</dbReference>
<organism evidence="3 4">
    <name type="scientific">Pseudohalioglobus sediminis</name>
    <dbReference type="NCBI Taxonomy" id="2606449"/>
    <lineage>
        <taxon>Bacteria</taxon>
        <taxon>Pseudomonadati</taxon>
        <taxon>Pseudomonadota</taxon>
        <taxon>Gammaproteobacteria</taxon>
        <taxon>Cellvibrionales</taxon>
        <taxon>Halieaceae</taxon>
        <taxon>Pseudohalioglobus</taxon>
    </lineage>
</organism>
<protein>
    <submittedName>
        <fullName evidence="3">Fructosamine kinase family protein</fullName>
    </submittedName>
</protein>
<dbReference type="Pfam" id="PF03881">
    <property type="entry name" value="Fructosamin_kin"/>
    <property type="match status" value="1"/>
</dbReference>
<dbReference type="InterPro" id="IPR016477">
    <property type="entry name" value="Fructo-/Ketosamine-3-kinase"/>
</dbReference>
<evidence type="ECO:0000256" key="1">
    <source>
        <dbReference type="ARBA" id="ARBA00009460"/>
    </source>
</evidence>
<evidence type="ECO:0000313" key="3">
    <source>
        <dbReference type="EMBL" id="KAA1189516.1"/>
    </source>
</evidence>
<reference evidence="3 4" key="1">
    <citation type="submission" date="2019-09" db="EMBL/GenBank/DDBJ databases">
        <authorList>
            <person name="Chen X.-Y."/>
        </authorList>
    </citation>
    <scope>NUCLEOTIDE SEQUENCE [LARGE SCALE GENOMIC DNA]</scope>
    <source>
        <strain evidence="3 4">NY5</strain>
    </source>
</reference>
<dbReference type="Gene3D" id="3.90.1200.10">
    <property type="match status" value="1"/>
</dbReference>